<evidence type="ECO:0000313" key="6">
    <source>
        <dbReference type="EMBL" id="EAR85325.2"/>
    </source>
</evidence>
<dbReference type="InterPro" id="IPR005467">
    <property type="entry name" value="His_kinase_dom"/>
</dbReference>
<dbReference type="eggNOG" id="KOG0519">
    <property type="taxonomic scope" value="Eukaryota"/>
</dbReference>
<dbReference type="PANTHER" id="PTHR43719">
    <property type="entry name" value="TWO-COMPONENT HISTIDINE KINASE"/>
    <property type="match status" value="1"/>
</dbReference>
<dbReference type="InterPro" id="IPR001789">
    <property type="entry name" value="Sig_transdc_resp-reg_receiver"/>
</dbReference>
<dbReference type="Proteomes" id="UP000009168">
    <property type="component" value="Unassembled WGS sequence"/>
</dbReference>
<dbReference type="PANTHER" id="PTHR43719:SF28">
    <property type="entry name" value="PEROXIDE STRESS-ACTIVATED HISTIDINE KINASE MAK1-RELATED"/>
    <property type="match status" value="1"/>
</dbReference>
<dbReference type="EMBL" id="GG662622">
    <property type="protein sequence ID" value="EAR85325.2"/>
    <property type="molecule type" value="Genomic_DNA"/>
</dbReference>
<sequence length="1254" mass="145580">MSVQFKINIYFRSEINQYECMLNFINTRDHDISIKKEISENISYRIFQTLSHEFGTYMNIISNITENALEDDRISIDLKKDYFRIINTNSILLENVVKDMRDFFSIMNQKLEVQIKNINLKESVFQTLELFKKQLQLKKLKTQIKIQKGIESEIMSDESFIKQILSNFISNSLKFTLQGYINIYLFKESEKYIRLEVEDSGIGMSSEECERLKGMLKNGFSDQKISKNSVGLGFGLLVSNNLARLIGNSIKKQAIYFDSSPQGGSRFWILIRTTTNPNQKQKSQKAVFQKISIFSEKQMLEPNHKRKSNIASIENKLPLQKENQLFQQDQNIEESLSNDFLDDSFKQELPRNILNQNSIGENNLQKKNKPNLTVQTNHSLKDVKQIGFTQKTNIFHPQQNLQDQSEMDSVNQNSKIIMNQDTFLQKETKHLEIIQNLSSKSNSPLKSSFSIKQQRRKGSAMPILSLESSQMVNSKIIQLRSRVRHTIVNKLTKTTEQIEAPLSMANEAINNTFNKIFSQQFKNLNLTQEGSNAQSNNQRSPYIPQTPQSVLQWHQQLQFLNSSLSQGNHLNMTNNQSPQKVKDNLLAKSQSQNTTLLGNLNFHTQNIIKTSNEFDQKQFQINSLNEQDLKISQEKVFNYNPLTKTIQNINTRNIINSKIEEEQIEDDTKQQNSLQYSSENYSSSLNDNNSSSAASKSSHNIYQKIKTKKINGFKQLFEEKLKKNQSILSQQKQKGENKKFDNQEQQEHQKQSQALSQADKNNLSISQLEDSIQSLSNSSTSFQQMNQRDQLEYQEYQFNENLSLDDLDAINNLDYRQNNQKQDFYGQHVDNKNISYLNHKKNSLSQNTAAINTNNNSYRLENFLEDFQFTQTKTLNDINSPQIKKKKHSIQETDHVYQVFEEDLEIDELESNNNNCIPIQKSIQKMIDLNQASKKTPSFLQKCDQEKSNIILVTKQNISNSHTMAKYPQKINKSSSQEHNAVSFGIEDKFQFNIDSQQFLNNSLESKQNLKNSQIQKQVQKQKNLKQQLRFQYPKENLINQQNAQHQIDQNQYQSIYSSQINQENIFKKQFTSNNIPTCTMSNLNVDEHEINSPVKIKAYQRKSQDTTQPVQQQKKILLVDDEIFNIFSLKLIFQKFGLSDNILEAYNGQQAIQVLLNQQNKKQIPINQEGYQIGMIIMDVNMPIMNGIECTKYIRELENNNLIDYSPNIIGYTAYSDSQTRNMCFDAGMDDLLLKPSRRDDFIAIIEKYFLSS</sequence>
<dbReference type="InterPro" id="IPR011006">
    <property type="entry name" value="CheY-like_superfamily"/>
</dbReference>
<name>I7LTI8_TETTS</name>
<protein>
    <submittedName>
        <fullName evidence="6">Response regulator receiver domain protein</fullName>
    </submittedName>
</protein>
<dbReference type="InParanoid" id="I7LTI8"/>
<dbReference type="SUPFAM" id="SSF55874">
    <property type="entry name" value="ATPase domain of HSP90 chaperone/DNA topoisomerase II/histidine kinase"/>
    <property type="match status" value="1"/>
</dbReference>
<dbReference type="SMART" id="SM00387">
    <property type="entry name" value="HATPase_c"/>
    <property type="match status" value="1"/>
</dbReference>
<keyword evidence="1 2" id="KW-0597">Phosphoprotein</keyword>
<evidence type="ECO:0000259" key="5">
    <source>
        <dbReference type="PROSITE" id="PS50110"/>
    </source>
</evidence>
<dbReference type="RefSeq" id="XP_001032988.2">
    <property type="nucleotide sequence ID" value="XM_001032988.2"/>
</dbReference>
<feature type="domain" description="Response regulatory" evidence="5">
    <location>
        <begin position="1116"/>
        <end position="1251"/>
    </location>
</feature>
<feature type="region of interest" description="Disordered" evidence="3">
    <location>
        <begin position="727"/>
        <end position="758"/>
    </location>
</feature>
<feature type="modified residue" description="4-aspartylphosphate" evidence="2">
    <location>
        <position position="1180"/>
    </location>
</feature>
<dbReference type="AlphaFoldDB" id="I7LTI8"/>
<feature type="compositionally biased region" description="Low complexity" evidence="3">
    <location>
        <begin position="671"/>
        <end position="699"/>
    </location>
</feature>
<dbReference type="KEGG" id="tet:TTHERM_00470980"/>
<evidence type="ECO:0000313" key="7">
    <source>
        <dbReference type="Proteomes" id="UP000009168"/>
    </source>
</evidence>
<dbReference type="InterPro" id="IPR003594">
    <property type="entry name" value="HATPase_dom"/>
</dbReference>
<dbReference type="PROSITE" id="PS50109">
    <property type="entry name" value="HIS_KIN"/>
    <property type="match status" value="1"/>
</dbReference>
<dbReference type="PROSITE" id="PS50110">
    <property type="entry name" value="RESPONSE_REGULATORY"/>
    <property type="match status" value="1"/>
</dbReference>
<evidence type="ECO:0000256" key="1">
    <source>
        <dbReference type="ARBA" id="ARBA00022553"/>
    </source>
</evidence>
<proteinExistence type="predicted"/>
<dbReference type="SMART" id="SM00448">
    <property type="entry name" value="REC"/>
    <property type="match status" value="1"/>
</dbReference>
<accession>I7LTI8</accession>
<dbReference type="Gene3D" id="3.40.50.2300">
    <property type="match status" value="1"/>
</dbReference>
<feature type="compositionally biased region" description="Basic and acidic residues" evidence="3">
    <location>
        <begin position="733"/>
        <end position="750"/>
    </location>
</feature>
<reference evidence="7" key="1">
    <citation type="journal article" date="2006" name="PLoS Biol.">
        <title>Macronuclear genome sequence of the ciliate Tetrahymena thermophila, a model eukaryote.</title>
        <authorList>
            <person name="Eisen J.A."/>
            <person name="Coyne R.S."/>
            <person name="Wu M."/>
            <person name="Wu D."/>
            <person name="Thiagarajan M."/>
            <person name="Wortman J.R."/>
            <person name="Badger J.H."/>
            <person name="Ren Q."/>
            <person name="Amedeo P."/>
            <person name="Jones K.M."/>
            <person name="Tallon L.J."/>
            <person name="Delcher A.L."/>
            <person name="Salzberg S.L."/>
            <person name="Silva J.C."/>
            <person name="Haas B.J."/>
            <person name="Majoros W.H."/>
            <person name="Farzad M."/>
            <person name="Carlton J.M."/>
            <person name="Smith R.K. Jr."/>
            <person name="Garg J."/>
            <person name="Pearlman R.E."/>
            <person name="Karrer K.M."/>
            <person name="Sun L."/>
            <person name="Manning G."/>
            <person name="Elde N.C."/>
            <person name="Turkewitz A.P."/>
            <person name="Asai D.J."/>
            <person name="Wilkes D.E."/>
            <person name="Wang Y."/>
            <person name="Cai H."/>
            <person name="Collins K."/>
            <person name="Stewart B.A."/>
            <person name="Lee S.R."/>
            <person name="Wilamowska K."/>
            <person name="Weinberg Z."/>
            <person name="Ruzzo W.L."/>
            <person name="Wloga D."/>
            <person name="Gaertig J."/>
            <person name="Frankel J."/>
            <person name="Tsao C.-C."/>
            <person name="Gorovsky M.A."/>
            <person name="Keeling P.J."/>
            <person name="Waller R.F."/>
            <person name="Patron N.J."/>
            <person name="Cherry J.M."/>
            <person name="Stover N.A."/>
            <person name="Krieger C.J."/>
            <person name="del Toro C."/>
            <person name="Ryder H.F."/>
            <person name="Williamson S.C."/>
            <person name="Barbeau R.A."/>
            <person name="Hamilton E.P."/>
            <person name="Orias E."/>
        </authorList>
    </citation>
    <scope>NUCLEOTIDE SEQUENCE [LARGE SCALE GENOMIC DNA]</scope>
    <source>
        <strain evidence="7">SB210</strain>
    </source>
</reference>
<dbReference type="Pfam" id="PF02518">
    <property type="entry name" value="HATPase_c"/>
    <property type="match status" value="1"/>
</dbReference>
<dbReference type="OrthoDB" id="60033at2759"/>
<keyword evidence="7" id="KW-1185">Reference proteome</keyword>
<dbReference type="InterPro" id="IPR050956">
    <property type="entry name" value="2C_system_His_kinase"/>
</dbReference>
<dbReference type="GeneID" id="7840955"/>
<dbReference type="Pfam" id="PF00072">
    <property type="entry name" value="Response_reg"/>
    <property type="match status" value="1"/>
</dbReference>
<dbReference type="CDD" id="cd17546">
    <property type="entry name" value="REC_hyHK_CKI1_RcsC-like"/>
    <property type="match status" value="1"/>
</dbReference>
<feature type="region of interest" description="Disordered" evidence="3">
    <location>
        <begin position="662"/>
        <end position="699"/>
    </location>
</feature>
<dbReference type="STRING" id="312017.I7LTI8"/>
<evidence type="ECO:0000256" key="3">
    <source>
        <dbReference type="SAM" id="MobiDB-lite"/>
    </source>
</evidence>
<gene>
    <name evidence="6" type="ORF">TTHERM_00470980</name>
</gene>
<organism evidence="6 7">
    <name type="scientific">Tetrahymena thermophila (strain SB210)</name>
    <dbReference type="NCBI Taxonomy" id="312017"/>
    <lineage>
        <taxon>Eukaryota</taxon>
        <taxon>Sar</taxon>
        <taxon>Alveolata</taxon>
        <taxon>Ciliophora</taxon>
        <taxon>Intramacronucleata</taxon>
        <taxon>Oligohymenophorea</taxon>
        <taxon>Hymenostomatida</taxon>
        <taxon>Tetrahymenina</taxon>
        <taxon>Tetrahymenidae</taxon>
        <taxon>Tetrahymena</taxon>
    </lineage>
</organism>
<dbReference type="GO" id="GO:0000160">
    <property type="term" value="P:phosphorelay signal transduction system"/>
    <property type="evidence" value="ECO:0007669"/>
    <property type="project" value="InterPro"/>
</dbReference>
<feature type="domain" description="Histidine kinase" evidence="4">
    <location>
        <begin position="49"/>
        <end position="275"/>
    </location>
</feature>
<dbReference type="InterPro" id="IPR036890">
    <property type="entry name" value="HATPase_C_sf"/>
</dbReference>
<evidence type="ECO:0000259" key="4">
    <source>
        <dbReference type="PROSITE" id="PS50109"/>
    </source>
</evidence>
<evidence type="ECO:0000256" key="2">
    <source>
        <dbReference type="PROSITE-ProRule" id="PRU00169"/>
    </source>
</evidence>
<dbReference type="SUPFAM" id="SSF52172">
    <property type="entry name" value="CheY-like"/>
    <property type="match status" value="1"/>
</dbReference>
<dbReference type="Gene3D" id="3.30.565.10">
    <property type="entry name" value="Histidine kinase-like ATPase, C-terminal domain"/>
    <property type="match status" value="1"/>
</dbReference>